<dbReference type="SUPFAM" id="SSF55486">
    <property type="entry name" value="Metalloproteases ('zincins'), catalytic domain"/>
    <property type="match status" value="1"/>
</dbReference>
<comment type="cofactor">
    <cofactor evidence="7">
        <name>Zn(2+)</name>
        <dbReference type="ChEBI" id="CHEBI:29105"/>
    </cofactor>
    <text evidence="7">Binds 1 zinc ion per subunit.</text>
</comment>
<name>A0A3P7NLG7_CYLGO</name>
<dbReference type="GO" id="GO:0004222">
    <property type="term" value="F:metalloendopeptidase activity"/>
    <property type="evidence" value="ECO:0007669"/>
    <property type="project" value="UniProtKB-UniRule"/>
</dbReference>
<dbReference type="GO" id="GO:0006508">
    <property type="term" value="P:proteolysis"/>
    <property type="evidence" value="ECO:0007669"/>
    <property type="project" value="UniProtKB-KW"/>
</dbReference>
<feature type="compositionally biased region" description="Low complexity" evidence="8">
    <location>
        <begin position="77"/>
        <end position="100"/>
    </location>
</feature>
<dbReference type="PROSITE" id="PS51864">
    <property type="entry name" value="ASTACIN"/>
    <property type="match status" value="1"/>
</dbReference>
<evidence type="ECO:0000256" key="3">
    <source>
        <dbReference type="ARBA" id="ARBA00022801"/>
    </source>
</evidence>
<keyword evidence="2 7" id="KW-0479">Metal-binding</keyword>
<evidence type="ECO:0000256" key="5">
    <source>
        <dbReference type="ARBA" id="ARBA00023049"/>
    </source>
</evidence>
<dbReference type="OrthoDB" id="291007at2759"/>
<evidence type="ECO:0000259" key="9">
    <source>
        <dbReference type="PROSITE" id="PS51864"/>
    </source>
</evidence>
<evidence type="ECO:0000256" key="6">
    <source>
        <dbReference type="PROSITE-ProRule" id="PRU01211"/>
    </source>
</evidence>
<dbReference type="EC" id="3.4.24.-" evidence="7"/>
<proteinExistence type="predicted"/>
<protein>
    <recommendedName>
        <fullName evidence="7">Metalloendopeptidase</fullName>
        <ecNumber evidence="7">3.4.24.-</ecNumber>
    </recommendedName>
</protein>
<dbReference type="Pfam" id="PF01400">
    <property type="entry name" value="Astacin"/>
    <property type="match status" value="1"/>
</dbReference>
<feature type="compositionally biased region" description="Basic and acidic residues" evidence="8">
    <location>
        <begin position="101"/>
        <end position="115"/>
    </location>
</feature>
<organism evidence="10 11">
    <name type="scientific">Cylicostephanus goldi</name>
    <name type="common">Nematode worm</name>
    <dbReference type="NCBI Taxonomy" id="71465"/>
    <lineage>
        <taxon>Eukaryota</taxon>
        <taxon>Metazoa</taxon>
        <taxon>Ecdysozoa</taxon>
        <taxon>Nematoda</taxon>
        <taxon>Chromadorea</taxon>
        <taxon>Rhabditida</taxon>
        <taxon>Rhabditina</taxon>
        <taxon>Rhabditomorpha</taxon>
        <taxon>Strongyloidea</taxon>
        <taxon>Strongylidae</taxon>
        <taxon>Cylicostephanus</taxon>
    </lineage>
</organism>
<keyword evidence="4 7" id="KW-0862">Zinc</keyword>
<dbReference type="PANTHER" id="PTHR10127:SF780">
    <property type="entry name" value="METALLOENDOPEPTIDASE"/>
    <property type="match status" value="1"/>
</dbReference>
<evidence type="ECO:0000256" key="7">
    <source>
        <dbReference type="RuleBase" id="RU361183"/>
    </source>
</evidence>
<evidence type="ECO:0000313" key="11">
    <source>
        <dbReference type="Proteomes" id="UP000271889"/>
    </source>
</evidence>
<dbReference type="InterPro" id="IPR001506">
    <property type="entry name" value="Peptidase_M12A"/>
</dbReference>
<evidence type="ECO:0000256" key="4">
    <source>
        <dbReference type="ARBA" id="ARBA00022833"/>
    </source>
</evidence>
<feature type="region of interest" description="Disordered" evidence="8">
    <location>
        <begin position="73"/>
        <end position="115"/>
    </location>
</feature>
<dbReference type="EMBL" id="UYRV01129192">
    <property type="protein sequence ID" value="VDN36428.1"/>
    <property type="molecule type" value="Genomic_DNA"/>
</dbReference>
<sequence length="115" mass="13228">MIRNFEKYPRKIIDPLGMPYDYDSVMHYHKLAFSRNGKPTIVPKDRNAEVGQRYKLSTIDAKKVNKLYKCGEDTETTEASTTTTTEEPTTVTTTTESPTTTKRERPTRPGRERVI</sequence>
<feature type="domain" description="Peptidase M12A" evidence="9">
    <location>
        <begin position="1"/>
        <end position="71"/>
    </location>
</feature>
<dbReference type="AlphaFoldDB" id="A0A3P7NLG7"/>
<dbReference type="GO" id="GO:0046872">
    <property type="term" value="F:metal ion binding"/>
    <property type="evidence" value="ECO:0007669"/>
    <property type="project" value="UniProtKB-KW"/>
</dbReference>
<accession>A0A3P7NLG7</accession>
<dbReference type="PANTHER" id="PTHR10127">
    <property type="entry name" value="DISCOIDIN, CUB, EGF, LAMININ , AND ZINC METALLOPROTEASE DOMAIN CONTAINING"/>
    <property type="match status" value="1"/>
</dbReference>
<evidence type="ECO:0000256" key="2">
    <source>
        <dbReference type="ARBA" id="ARBA00022723"/>
    </source>
</evidence>
<evidence type="ECO:0000313" key="10">
    <source>
        <dbReference type="EMBL" id="VDN36428.1"/>
    </source>
</evidence>
<dbReference type="InterPro" id="IPR024079">
    <property type="entry name" value="MetalloPept_cat_dom_sf"/>
</dbReference>
<evidence type="ECO:0000256" key="8">
    <source>
        <dbReference type="SAM" id="MobiDB-lite"/>
    </source>
</evidence>
<dbReference type="PRINTS" id="PR00480">
    <property type="entry name" value="ASTACIN"/>
</dbReference>
<gene>
    <name evidence="10" type="ORF">CGOC_LOCUS13209</name>
</gene>
<keyword evidence="5 7" id="KW-0482">Metalloprotease</keyword>
<keyword evidence="1 7" id="KW-0645">Protease</keyword>
<keyword evidence="11" id="KW-1185">Reference proteome</keyword>
<reference evidence="10 11" key="1">
    <citation type="submission" date="2018-11" db="EMBL/GenBank/DDBJ databases">
        <authorList>
            <consortium name="Pathogen Informatics"/>
        </authorList>
    </citation>
    <scope>NUCLEOTIDE SEQUENCE [LARGE SCALE GENOMIC DNA]</scope>
</reference>
<evidence type="ECO:0000256" key="1">
    <source>
        <dbReference type="ARBA" id="ARBA00022670"/>
    </source>
</evidence>
<keyword evidence="3 7" id="KW-0378">Hydrolase</keyword>
<dbReference type="Gene3D" id="3.40.390.10">
    <property type="entry name" value="Collagenase (Catalytic Domain)"/>
    <property type="match status" value="1"/>
</dbReference>
<comment type="caution">
    <text evidence="6">Lacks conserved residue(s) required for the propagation of feature annotation.</text>
</comment>
<dbReference type="Proteomes" id="UP000271889">
    <property type="component" value="Unassembled WGS sequence"/>
</dbReference>